<comment type="caution">
    <text evidence="4">The sequence shown here is derived from an EMBL/GenBank/DDBJ whole genome shotgun (WGS) entry which is preliminary data.</text>
</comment>
<feature type="domain" description="Ribosome maturation factor RimP N-terminal" evidence="3">
    <location>
        <begin position="14"/>
        <end position="83"/>
    </location>
</feature>
<dbReference type="AlphaFoldDB" id="A0A2S4JFQ1"/>
<keyword evidence="2" id="KW-0690">Ribosome biogenesis</keyword>
<keyword evidence="1" id="KW-0963">Cytoplasm</keyword>
<dbReference type="InterPro" id="IPR035956">
    <property type="entry name" value="RimP_N_sf"/>
</dbReference>
<dbReference type="PANTHER" id="PTHR33867">
    <property type="entry name" value="RIBOSOME MATURATION FACTOR RIMP"/>
    <property type="match status" value="1"/>
</dbReference>
<dbReference type="GO" id="GO:0005829">
    <property type="term" value="C:cytosol"/>
    <property type="evidence" value="ECO:0007669"/>
    <property type="project" value="TreeGrafter"/>
</dbReference>
<evidence type="ECO:0000259" key="3">
    <source>
        <dbReference type="Pfam" id="PF02576"/>
    </source>
</evidence>
<gene>
    <name evidence="4" type="ORF">AU468_14105</name>
</gene>
<evidence type="ECO:0000313" key="4">
    <source>
        <dbReference type="EMBL" id="POQ98240.1"/>
    </source>
</evidence>
<evidence type="ECO:0000313" key="5">
    <source>
        <dbReference type="Proteomes" id="UP000237350"/>
    </source>
</evidence>
<dbReference type="Gene3D" id="3.30.300.70">
    <property type="entry name" value="RimP-like superfamily, N-terminal"/>
    <property type="match status" value="1"/>
</dbReference>
<dbReference type="PANTHER" id="PTHR33867:SF1">
    <property type="entry name" value="RIBOSOME MATURATION FACTOR RIMP"/>
    <property type="match status" value="1"/>
</dbReference>
<dbReference type="OrthoDB" id="361904at2"/>
<protein>
    <recommendedName>
        <fullName evidence="3">Ribosome maturation factor RimP N-terminal domain-containing protein</fullName>
    </recommendedName>
</protein>
<keyword evidence="5" id="KW-1185">Reference proteome</keyword>
<evidence type="ECO:0000256" key="1">
    <source>
        <dbReference type="ARBA" id="ARBA00022490"/>
    </source>
</evidence>
<dbReference type="RefSeq" id="WP_103681291.1">
    <property type="nucleotide sequence ID" value="NZ_LPWH01000126.1"/>
</dbReference>
<accession>A0A2S4JFQ1</accession>
<proteinExistence type="predicted"/>
<organism evidence="4 5">
    <name type="scientific">Alkalispirochaeta sphaeroplastigenens</name>
    <dbReference type="NCBI Taxonomy" id="1187066"/>
    <lineage>
        <taxon>Bacteria</taxon>
        <taxon>Pseudomonadati</taxon>
        <taxon>Spirochaetota</taxon>
        <taxon>Spirochaetia</taxon>
        <taxon>Spirochaetales</taxon>
        <taxon>Spirochaetaceae</taxon>
        <taxon>Alkalispirochaeta</taxon>
    </lineage>
</organism>
<dbReference type="InterPro" id="IPR003728">
    <property type="entry name" value="Ribosome_maturation_RimP"/>
</dbReference>
<name>A0A2S4JFQ1_9SPIO</name>
<sequence>MYNRKPEGPLAEAVREIVEPQGYRLVSFSSEVIRQRPHVHCVLHHPEGIVLDALAELHRALEPRLEALLETRDLRVEFSSPGISRVLTSFHEFDVFCGCRVQVLCPGASEWISGTISSADEGSCVIRTDDGRDETFSPEMITKARLTE</sequence>
<dbReference type="Pfam" id="PF02576">
    <property type="entry name" value="RimP_N"/>
    <property type="match status" value="1"/>
</dbReference>
<dbReference type="GO" id="GO:0006412">
    <property type="term" value="P:translation"/>
    <property type="evidence" value="ECO:0007669"/>
    <property type="project" value="TreeGrafter"/>
</dbReference>
<dbReference type="SUPFAM" id="SSF75420">
    <property type="entry name" value="YhbC-like, N-terminal domain"/>
    <property type="match status" value="1"/>
</dbReference>
<dbReference type="Proteomes" id="UP000237350">
    <property type="component" value="Unassembled WGS sequence"/>
</dbReference>
<evidence type="ECO:0000256" key="2">
    <source>
        <dbReference type="ARBA" id="ARBA00022517"/>
    </source>
</evidence>
<dbReference type="GO" id="GO:0000028">
    <property type="term" value="P:ribosomal small subunit assembly"/>
    <property type="evidence" value="ECO:0007669"/>
    <property type="project" value="TreeGrafter"/>
</dbReference>
<reference evidence="5" key="1">
    <citation type="submission" date="2015-12" db="EMBL/GenBank/DDBJ databases">
        <authorList>
            <person name="Lodha T.D."/>
            <person name="Chintalapati S."/>
            <person name="Chintalapati V.R."/>
            <person name="Sravanthi T."/>
        </authorList>
    </citation>
    <scope>NUCLEOTIDE SEQUENCE [LARGE SCALE GENOMIC DNA]</scope>
    <source>
        <strain evidence="5">JC133</strain>
    </source>
</reference>
<dbReference type="EMBL" id="LPWH01000126">
    <property type="protein sequence ID" value="POQ98240.1"/>
    <property type="molecule type" value="Genomic_DNA"/>
</dbReference>
<dbReference type="InterPro" id="IPR028989">
    <property type="entry name" value="RimP_N"/>
</dbReference>